<reference evidence="7" key="1">
    <citation type="submission" date="2017-12" db="EMBL/GenBank/DDBJ databases">
        <title>Gene loss provides genomic basis for host adaptation in cereal stripe rust fungi.</title>
        <authorList>
            <person name="Xia C."/>
        </authorList>
    </citation>
    <scope>NUCLEOTIDE SEQUENCE [LARGE SCALE GENOMIC DNA]</scope>
    <source>
        <strain evidence="7">93-210</strain>
    </source>
</reference>
<accession>A0A2S4UYC2</accession>
<dbReference type="AlphaFoldDB" id="A0A2S4UYC2"/>
<keyword evidence="8" id="KW-1185">Reference proteome</keyword>
<evidence type="ECO:0000256" key="4">
    <source>
        <dbReference type="ARBA" id="ARBA00023136"/>
    </source>
</evidence>
<dbReference type="GO" id="GO:0016020">
    <property type="term" value="C:membrane"/>
    <property type="evidence" value="ECO:0007669"/>
    <property type="project" value="UniProtKB-SubCell"/>
</dbReference>
<dbReference type="Pfam" id="PF13000">
    <property type="entry name" value="Acatn"/>
    <property type="match status" value="3"/>
</dbReference>
<dbReference type="InterPro" id="IPR036259">
    <property type="entry name" value="MFS_trans_sf"/>
</dbReference>
<feature type="transmembrane region" description="Helical" evidence="6">
    <location>
        <begin position="264"/>
        <end position="281"/>
    </location>
</feature>
<dbReference type="GO" id="GO:0008521">
    <property type="term" value="F:acetyl-CoA transmembrane transporter activity"/>
    <property type="evidence" value="ECO:0007669"/>
    <property type="project" value="InterPro"/>
</dbReference>
<sequence>QLPTRKLQVLITKCKNVIRFSGEGHMRFRDPWLHEGGRSQYSILRRQATKTSQESRQHQSAAIANVEQWNHPISHDSADLMTTRPGNRFAVLENHRGLEEEDEAESPKNNKKKKSKLTLSESSKAKEQTEELAGRSSSVSRNNKKQIKMTARPVEVSDNITVGLRGRNTAPLQSDYDSLEKGDNSQSSEKINTRVAAKKKSKNLIKLTKRDAKIPDPHPPAPSMASLSSKDKRAMVLLVVLYMLQGIPVGLAFGSIPFLLRARLSYTQIGLFSLASYPYSLKLLWSPIVDSCYFPSIGRRKSWIIPVQALVGVTLWWLGNHVNVLMDAEIPDVKTLTILFFTLVMFAATQDIAVDGWALELLSQDNLSYASTAQTVGLNIGYFLSFTVFLAFNSLEFSNNRCRSLFGFPMQEYPLMTLSGYLKFGGVCFILVTIYLSFFQTEDPVDKDSPESNMDVKKVYQIMYEICKLKHVQSFILLHCIAKLGVSVNDAATSLKLLEKGLSKEDMALSVLIDFPFQIFLGYFAAKWSSGDKPLQPWIWAMWFRLAFSAWNVGLVYFFPEAKPLSNSYFILVIASTVMSSFASTVQFVGISAFHTQVADPLIGGTYMTLLNTVSNLGGTWPKYFVLKGIDFFTEATCMIPNANSTHLEIHGKECVSDLGKAKCTDFQGDCHTIKDGYYIMQAICIVLGAILLLVVIEPASRKLGALPPRVWHVRKAL</sequence>
<feature type="transmembrane region" description="Helical" evidence="6">
    <location>
        <begin position="380"/>
        <end position="398"/>
    </location>
</feature>
<dbReference type="InterPro" id="IPR004752">
    <property type="entry name" value="AmpG_permease/AT-1"/>
</dbReference>
<feature type="transmembrane region" description="Helical" evidence="6">
    <location>
        <begin position="418"/>
        <end position="439"/>
    </location>
</feature>
<evidence type="ECO:0000256" key="5">
    <source>
        <dbReference type="SAM" id="MobiDB-lite"/>
    </source>
</evidence>
<evidence type="ECO:0000313" key="7">
    <source>
        <dbReference type="EMBL" id="POW02250.1"/>
    </source>
</evidence>
<feature type="transmembrane region" description="Helical" evidence="6">
    <location>
        <begin position="570"/>
        <end position="594"/>
    </location>
</feature>
<feature type="region of interest" description="Disordered" evidence="5">
    <location>
        <begin position="165"/>
        <end position="195"/>
    </location>
</feature>
<dbReference type="SUPFAM" id="SSF103473">
    <property type="entry name" value="MFS general substrate transporter"/>
    <property type="match status" value="1"/>
</dbReference>
<evidence type="ECO:0000313" key="8">
    <source>
        <dbReference type="Proteomes" id="UP000239156"/>
    </source>
</evidence>
<organism evidence="7 8">
    <name type="scientific">Puccinia striiformis</name>
    <dbReference type="NCBI Taxonomy" id="27350"/>
    <lineage>
        <taxon>Eukaryota</taxon>
        <taxon>Fungi</taxon>
        <taxon>Dikarya</taxon>
        <taxon>Basidiomycota</taxon>
        <taxon>Pucciniomycotina</taxon>
        <taxon>Pucciniomycetes</taxon>
        <taxon>Pucciniales</taxon>
        <taxon>Pucciniaceae</taxon>
        <taxon>Puccinia</taxon>
    </lineage>
</organism>
<feature type="transmembrane region" description="Helical" evidence="6">
    <location>
        <begin position="677"/>
        <end position="697"/>
    </location>
</feature>
<keyword evidence="3 6" id="KW-1133">Transmembrane helix</keyword>
<proteinExistence type="predicted"/>
<feature type="compositionally biased region" description="Basic and acidic residues" evidence="5">
    <location>
        <begin position="123"/>
        <end position="133"/>
    </location>
</feature>
<dbReference type="PANTHER" id="PTHR12778:SF9">
    <property type="entry name" value="ACETYL-COENZYME A TRANSPORTER 1"/>
    <property type="match status" value="1"/>
</dbReference>
<dbReference type="InterPro" id="IPR024371">
    <property type="entry name" value="AcetylCoA_trans_1-like"/>
</dbReference>
<feature type="transmembrane region" description="Helical" evidence="6">
    <location>
        <begin position="538"/>
        <end position="558"/>
    </location>
</feature>
<dbReference type="EMBL" id="PKSL01000145">
    <property type="protein sequence ID" value="POW02250.1"/>
    <property type="molecule type" value="Genomic_DNA"/>
</dbReference>
<evidence type="ECO:0000256" key="6">
    <source>
        <dbReference type="SAM" id="Phobius"/>
    </source>
</evidence>
<dbReference type="VEuPathDB" id="FungiDB:PSHT_13849"/>
<evidence type="ECO:0000256" key="1">
    <source>
        <dbReference type="ARBA" id="ARBA00004141"/>
    </source>
</evidence>
<evidence type="ECO:0000256" key="3">
    <source>
        <dbReference type="ARBA" id="ARBA00022989"/>
    </source>
</evidence>
<feature type="region of interest" description="Disordered" evidence="5">
    <location>
        <begin position="97"/>
        <end position="152"/>
    </location>
</feature>
<comment type="caution">
    <text evidence="7">The sequence shown here is derived from an EMBL/GenBank/DDBJ whole genome shotgun (WGS) entry which is preliminary data.</text>
</comment>
<keyword evidence="2 6" id="KW-0812">Transmembrane</keyword>
<dbReference type="PANTHER" id="PTHR12778">
    <property type="entry name" value="SOLUTE CARRIER FAMILY 33 ACETYL-COA TRANSPORTER -RELATED"/>
    <property type="match status" value="1"/>
</dbReference>
<dbReference type="Gene3D" id="1.20.1250.20">
    <property type="entry name" value="MFS general substrate transporter like domains"/>
    <property type="match status" value="1"/>
</dbReference>
<dbReference type="VEuPathDB" id="FungiDB:PSTT_12001"/>
<feature type="transmembrane region" description="Helical" evidence="6">
    <location>
        <begin position="302"/>
        <end position="318"/>
    </location>
</feature>
<comment type="subcellular location">
    <subcellularLocation>
        <location evidence="1">Membrane</location>
        <topology evidence="1">Multi-pass membrane protein</topology>
    </subcellularLocation>
</comment>
<feature type="transmembrane region" description="Helical" evidence="6">
    <location>
        <begin position="338"/>
        <end position="359"/>
    </location>
</feature>
<evidence type="ECO:0000256" key="2">
    <source>
        <dbReference type="ARBA" id="ARBA00022692"/>
    </source>
</evidence>
<gene>
    <name evidence="7" type="ORF">PSTT_12001</name>
</gene>
<keyword evidence="4 6" id="KW-0472">Membrane</keyword>
<feature type="transmembrane region" description="Helical" evidence="6">
    <location>
        <begin position="234"/>
        <end position="258"/>
    </location>
</feature>
<feature type="non-terminal residue" evidence="7">
    <location>
        <position position="1"/>
    </location>
</feature>
<name>A0A2S4UYC2_9BASI</name>
<dbReference type="Proteomes" id="UP000239156">
    <property type="component" value="Unassembled WGS sequence"/>
</dbReference>
<dbReference type="FunFam" id="1.20.1250.20:FF:000289">
    <property type="entry name" value="Acetyl-coenzyme A transporter 1"/>
    <property type="match status" value="1"/>
</dbReference>
<protein>
    <recommendedName>
        <fullName evidence="9">Acetyl-coenzyme A transporter 1</fullName>
    </recommendedName>
</protein>
<dbReference type="GO" id="GO:0035348">
    <property type="term" value="P:acetyl-CoA transmembrane transport"/>
    <property type="evidence" value="ECO:0007669"/>
    <property type="project" value="InterPro"/>
</dbReference>
<evidence type="ECO:0008006" key="9">
    <source>
        <dbReference type="Google" id="ProtNLM"/>
    </source>
</evidence>